<dbReference type="InterPro" id="IPR051460">
    <property type="entry name" value="HdrC_iron-sulfur_subunit"/>
</dbReference>
<accession>A0A2R6B8G7</accession>
<dbReference type="GO" id="GO:0016491">
    <property type="term" value="F:oxidoreductase activity"/>
    <property type="evidence" value="ECO:0007669"/>
    <property type="project" value="UniProtKB-ARBA"/>
</dbReference>
<gene>
    <name evidence="3" type="ORF">B9Q09_03685</name>
</gene>
<dbReference type="InterPro" id="IPR017900">
    <property type="entry name" value="4Fe4S_Fe_S_CS"/>
</dbReference>
<dbReference type="PROSITE" id="PS51379">
    <property type="entry name" value="4FE4S_FER_2"/>
    <property type="match status" value="1"/>
</dbReference>
<dbReference type="GO" id="GO:0005886">
    <property type="term" value="C:plasma membrane"/>
    <property type="evidence" value="ECO:0007669"/>
    <property type="project" value="TreeGrafter"/>
</dbReference>
<comment type="caution">
    <text evidence="3">The sequence shown here is derived from an EMBL/GenBank/DDBJ whole genome shotgun (WGS) entry which is preliminary data.</text>
</comment>
<organism evidence="3 4">
    <name type="scientific">Candidatus Marsarchaeota G2 archaeon ECH_B_SAG-C16</name>
    <dbReference type="NCBI Taxonomy" id="1978163"/>
    <lineage>
        <taxon>Archaea</taxon>
        <taxon>Candidatus Marsarchaeota</taxon>
        <taxon>Candidatus Marsarchaeota group 2</taxon>
    </lineage>
</organism>
<protein>
    <recommendedName>
        <fullName evidence="2">4Fe-4S ferredoxin-type domain-containing protein</fullName>
    </recommendedName>
</protein>
<sequence length="162" mass="17973">MVDGPETHSAKRDDESKEKGKFIVERDYIEPTRIVEPSSLTAEGVDISGRWGTIVLPRTINEFDTSIYERVKRLPGGSHIANCWQCGNCSAICPVAHEHPEFNPRYLIHIVKMGYTSEIERLKDSVYLCSGCGLCSSVCPRGVDPQHVMIALSLAFHAKGVL</sequence>
<dbReference type="SUPFAM" id="SSF46548">
    <property type="entry name" value="alpha-helical ferredoxin"/>
    <property type="match status" value="1"/>
</dbReference>
<evidence type="ECO:0000313" key="4">
    <source>
        <dbReference type="Proteomes" id="UP000240681"/>
    </source>
</evidence>
<dbReference type="Gene3D" id="1.10.1060.10">
    <property type="entry name" value="Alpha-helical ferredoxin"/>
    <property type="match status" value="1"/>
</dbReference>
<name>A0A2R6B8G7_9ARCH</name>
<dbReference type="InterPro" id="IPR009051">
    <property type="entry name" value="Helical_ferredxn"/>
</dbReference>
<evidence type="ECO:0000313" key="3">
    <source>
        <dbReference type="EMBL" id="PSN94944.1"/>
    </source>
</evidence>
<evidence type="ECO:0000256" key="1">
    <source>
        <dbReference type="ARBA" id="ARBA00007097"/>
    </source>
</evidence>
<dbReference type="EMBL" id="NEXK01000072">
    <property type="protein sequence ID" value="PSN94944.1"/>
    <property type="molecule type" value="Genomic_DNA"/>
</dbReference>
<dbReference type="Pfam" id="PF13183">
    <property type="entry name" value="Fer4_8"/>
    <property type="match status" value="1"/>
</dbReference>
<dbReference type="Proteomes" id="UP000240681">
    <property type="component" value="Unassembled WGS sequence"/>
</dbReference>
<dbReference type="GO" id="GO:0051536">
    <property type="term" value="F:iron-sulfur cluster binding"/>
    <property type="evidence" value="ECO:0007669"/>
    <property type="project" value="InterPro"/>
</dbReference>
<dbReference type="InterPro" id="IPR017896">
    <property type="entry name" value="4Fe4S_Fe-S-bd"/>
</dbReference>
<dbReference type="PANTHER" id="PTHR43255">
    <property type="entry name" value="IRON-SULFUR-BINDING OXIDOREDUCTASE FADF-RELATED-RELATED"/>
    <property type="match status" value="1"/>
</dbReference>
<dbReference type="PANTHER" id="PTHR43255:SF2">
    <property type="entry name" value="HETERODISULFIDE REDUCTASE RELATED PROTEIN"/>
    <property type="match status" value="1"/>
</dbReference>
<reference evidence="3 4" key="1">
    <citation type="submission" date="2017-04" db="EMBL/GenBank/DDBJ databases">
        <title>Novel microbial lineages endemic to geothermal iron-oxide mats fill important gaps in the evolutionary history of Archaea.</title>
        <authorList>
            <person name="Jay Z.J."/>
            <person name="Beam J.P."/>
            <person name="Dlakic M."/>
            <person name="Rusch D.B."/>
            <person name="Kozubal M.A."/>
            <person name="Inskeep W.P."/>
        </authorList>
    </citation>
    <scope>NUCLEOTIDE SEQUENCE [LARGE SCALE GENOMIC DNA]</scope>
    <source>
        <strain evidence="3">ECH_B_SAG-C16</strain>
    </source>
</reference>
<evidence type="ECO:0000259" key="2">
    <source>
        <dbReference type="PROSITE" id="PS51379"/>
    </source>
</evidence>
<proteinExistence type="inferred from homology"/>
<dbReference type="PROSITE" id="PS00198">
    <property type="entry name" value="4FE4S_FER_1"/>
    <property type="match status" value="1"/>
</dbReference>
<dbReference type="AlphaFoldDB" id="A0A2R6B8G7"/>
<comment type="similarity">
    <text evidence="1">Belongs to the HdrC family.</text>
</comment>
<feature type="domain" description="4Fe-4S ferredoxin-type" evidence="2">
    <location>
        <begin position="119"/>
        <end position="143"/>
    </location>
</feature>